<keyword evidence="2" id="KW-1185">Reference proteome</keyword>
<dbReference type="Proteomes" id="UP001164250">
    <property type="component" value="Chromosome 15"/>
</dbReference>
<evidence type="ECO:0000313" key="1">
    <source>
        <dbReference type="EMBL" id="KAJ0076217.1"/>
    </source>
</evidence>
<sequence length="114" mass="12853">MASVTWPVLIVAIPAIVLSKYVQGYYPSSARDLMRMNGTTKAPILNFAAFNMMDMFFQNYLKLVDTDARLFFHSNAATEWLVLRIEAIQNLIVFADTLFIVLLPGKHLPGNSNQ</sequence>
<dbReference type="EMBL" id="CM047910">
    <property type="protein sequence ID" value="KAJ0076217.1"/>
    <property type="molecule type" value="Genomic_DNA"/>
</dbReference>
<name>A0ACC0ZVY7_9ROSI</name>
<reference evidence="2" key="1">
    <citation type="journal article" date="2023" name="G3 (Bethesda)">
        <title>Genome assembly and association tests identify interacting loci associated with vigor, precocity, and sex in interspecific pistachio rootstocks.</title>
        <authorList>
            <person name="Palmer W."/>
            <person name="Jacygrad E."/>
            <person name="Sagayaradj S."/>
            <person name="Cavanaugh K."/>
            <person name="Han R."/>
            <person name="Bertier L."/>
            <person name="Beede B."/>
            <person name="Kafkas S."/>
            <person name="Golino D."/>
            <person name="Preece J."/>
            <person name="Michelmore R."/>
        </authorList>
    </citation>
    <scope>NUCLEOTIDE SEQUENCE [LARGE SCALE GENOMIC DNA]</scope>
</reference>
<comment type="caution">
    <text evidence="1">The sequence shown here is derived from an EMBL/GenBank/DDBJ whole genome shotgun (WGS) entry which is preliminary data.</text>
</comment>
<organism evidence="1 2">
    <name type="scientific">Pistacia atlantica</name>
    <dbReference type="NCBI Taxonomy" id="434234"/>
    <lineage>
        <taxon>Eukaryota</taxon>
        <taxon>Viridiplantae</taxon>
        <taxon>Streptophyta</taxon>
        <taxon>Embryophyta</taxon>
        <taxon>Tracheophyta</taxon>
        <taxon>Spermatophyta</taxon>
        <taxon>Magnoliopsida</taxon>
        <taxon>eudicotyledons</taxon>
        <taxon>Gunneridae</taxon>
        <taxon>Pentapetalae</taxon>
        <taxon>rosids</taxon>
        <taxon>malvids</taxon>
        <taxon>Sapindales</taxon>
        <taxon>Anacardiaceae</taxon>
        <taxon>Pistacia</taxon>
    </lineage>
</organism>
<accession>A0ACC0ZVY7</accession>
<evidence type="ECO:0000313" key="2">
    <source>
        <dbReference type="Proteomes" id="UP001164250"/>
    </source>
</evidence>
<protein>
    <submittedName>
        <fullName evidence="1">Uncharacterized protein</fullName>
    </submittedName>
</protein>
<proteinExistence type="predicted"/>
<gene>
    <name evidence="1" type="ORF">Patl1_33440</name>
</gene>